<feature type="domain" description="Transferrin receptor-like dimerisation" evidence="18">
    <location>
        <begin position="552"/>
        <end position="673"/>
    </location>
</feature>
<dbReference type="InterPro" id="IPR003137">
    <property type="entry name" value="PA_domain"/>
</dbReference>
<evidence type="ECO:0000313" key="21">
    <source>
        <dbReference type="Proteomes" id="UP000001593"/>
    </source>
</evidence>
<keyword evidence="5" id="KW-0645">Protease</keyword>
<evidence type="ECO:0000259" key="17">
    <source>
        <dbReference type="Pfam" id="PF02225"/>
    </source>
</evidence>
<comment type="cofactor">
    <cofactor evidence="1">
        <name>Zn(2+)</name>
        <dbReference type="ChEBI" id="CHEBI:29105"/>
    </cofactor>
</comment>
<evidence type="ECO:0000256" key="6">
    <source>
        <dbReference type="ARBA" id="ARBA00022692"/>
    </source>
</evidence>
<keyword evidence="12" id="KW-0482">Metalloprotease</keyword>
<dbReference type="FunFam" id="3.40.630.10:FF:000009">
    <property type="entry name" value="N-acetylated-alpha-linked acidic dipeptidase 2"/>
    <property type="match status" value="1"/>
</dbReference>
<dbReference type="InParanoid" id="A7RQC2"/>
<dbReference type="InterPro" id="IPR007484">
    <property type="entry name" value="Peptidase_M28"/>
</dbReference>
<dbReference type="CDD" id="cd02121">
    <property type="entry name" value="PA_GCPII_like"/>
    <property type="match status" value="1"/>
</dbReference>
<keyword evidence="4" id="KW-0121">Carboxypeptidase</keyword>
<keyword evidence="10" id="KW-0735">Signal-anchor</keyword>
<evidence type="ECO:0000256" key="4">
    <source>
        <dbReference type="ARBA" id="ARBA00022645"/>
    </source>
</evidence>
<evidence type="ECO:0000256" key="5">
    <source>
        <dbReference type="ARBA" id="ARBA00022670"/>
    </source>
</evidence>
<name>A7RQC2_NEMVE</name>
<feature type="non-terminal residue" evidence="20">
    <location>
        <position position="684"/>
    </location>
</feature>
<dbReference type="GO" id="GO:0046872">
    <property type="term" value="F:metal ion binding"/>
    <property type="evidence" value="ECO:0007669"/>
    <property type="project" value="UniProtKB-KW"/>
</dbReference>
<evidence type="ECO:0000256" key="13">
    <source>
        <dbReference type="ARBA" id="ARBA00023136"/>
    </source>
</evidence>
<evidence type="ECO:0000256" key="15">
    <source>
        <dbReference type="ARBA" id="ARBA00052003"/>
    </source>
</evidence>
<evidence type="ECO:0000256" key="7">
    <source>
        <dbReference type="ARBA" id="ARBA00022723"/>
    </source>
</evidence>
<evidence type="ECO:0000256" key="9">
    <source>
        <dbReference type="ARBA" id="ARBA00022833"/>
    </source>
</evidence>
<keyword evidence="14" id="KW-0325">Glycoprotein</keyword>
<evidence type="ECO:0000256" key="10">
    <source>
        <dbReference type="ARBA" id="ARBA00022968"/>
    </source>
</evidence>
<organism evidence="20 21">
    <name type="scientific">Nematostella vectensis</name>
    <name type="common">Starlet sea anemone</name>
    <dbReference type="NCBI Taxonomy" id="45351"/>
    <lineage>
        <taxon>Eukaryota</taxon>
        <taxon>Metazoa</taxon>
        <taxon>Cnidaria</taxon>
        <taxon>Anthozoa</taxon>
        <taxon>Hexacorallia</taxon>
        <taxon>Actiniaria</taxon>
        <taxon>Edwardsiidae</taxon>
        <taxon>Nematostella</taxon>
    </lineage>
</organism>
<dbReference type="Pfam" id="PF04253">
    <property type="entry name" value="TFR_dimer"/>
    <property type="match status" value="1"/>
</dbReference>
<dbReference type="EMBL" id="DS469528">
    <property type="protein sequence ID" value="EDO46336.1"/>
    <property type="molecule type" value="Genomic_DNA"/>
</dbReference>
<dbReference type="GO" id="GO:0006508">
    <property type="term" value="P:proteolysis"/>
    <property type="evidence" value="ECO:0007669"/>
    <property type="project" value="UniProtKB-KW"/>
</dbReference>
<dbReference type="SUPFAM" id="SSF52025">
    <property type="entry name" value="PA domain"/>
    <property type="match status" value="1"/>
</dbReference>
<dbReference type="GO" id="GO:0004181">
    <property type="term" value="F:metallocarboxypeptidase activity"/>
    <property type="evidence" value="ECO:0007669"/>
    <property type="project" value="UniProtKB-EC"/>
</dbReference>
<dbReference type="InterPro" id="IPR046450">
    <property type="entry name" value="PA_dom_sf"/>
</dbReference>
<keyword evidence="13" id="KW-0472">Membrane</keyword>
<evidence type="ECO:0000256" key="11">
    <source>
        <dbReference type="ARBA" id="ARBA00022989"/>
    </source>
</evidence>
<dbReference type="InterPro" id="IPR039373">
    <property type="entry name" value="Peptidase_M28B"/>
</dbReference>
<keyword evidence="6" id="KW-0812">Transmembrane</keyword>
<evidence type="ECO:0000256" key="16">
    <source>
        <dbReference type="ARBA" id="ARBA00066561"/>
    </source>
</evidence>
<dbReference type="EC" id="3.4.17.21" evidence="16"/>
<dbReference type="OrthoDB" id="5841748at2759"/>
<evidence type="ECO:0000256" key="12">
    <source>
        <dbReference type="ARBA" id="ARBA00023049"/>
    </source>
</evidence>
<evidence type="ECO:0000256" key="8">
    <source>
        <dbReference type="ARBA" id="ARBA00022801"/>
    </source>
</evidence>
<dbReference type="Pfam" id="PF02225">
    <property type="entry name" value="PA"/>
    <property type="match status" value="1"/>
</dbReference>
<dbReference type="Gene3D" id="3.40.630.10">
    <property type="entry name" value="Zn peptidases"/>
    <property type="match status" value="1"/>
</dbReference>
<feature type="domain" description="PA" evidence="17">
    <location>
        <begin position="102"/>
        <end position="186"/>
    </location>
</feature>
<dbReference type="CDD" id="cd08022">
    <property type="entry name" value="M28_PSMA_like"/>
    <property type="match status" value="1"/>
</dbReference>
<dbReference type="FunFam" id="3.50.30.30:FF:000021">
    <property type="entry name" value="N-acetylated alpha-linked acidic dipeptidase-like 1"/>
    <property type="match status" value="1"/>
</dbReference>
<dbReference type="Proteomes" id="UP000001593">
    <property type="component" value="Unassembled WGS sequence"/>
</dbReference>
<reference evidence="20 21" key="1">
    <citation type="journal article" date="2007" name="Science">
        <title>Sea anemone genome reveals ancestral eumetazoan gene repertoire and genomic organization.</title>
        <authorList>
            <person name="Putnam N.H."/>
            <person name="Srivastava M."/>
            <person name="Hellsten U."/>
            <person name="Dirks B."/>
            <person name="Chapman J."/>
            <person name="Salamov A."/>
            <person name="Terry A."/>
            <person name="Shapiro H."/>
            <person name="Lindquist E."/>
            <person name="Kapitonov V.V."/>
            <person name="Jurka J."/>
            <person name="Genikhovich G."/>
            <person name="Grigoriev I.V."/>
            <person name="Lucas S.M."/>
            <person name="Steele R.E."/>
            <person name="Finnerty J.R."/>
            <person name="Technau U."/>
            <person name="Martindale M.Q."/>
            <person name="Rokhsar D.S."/>
        </authorList>
    </citation>
    <scope>NUCLEOTIDE SEQUENCE [LARGE SCALE GENOMIC DNA]</scope>
    <source>
        <strain evidence="21">CH2 X CH6</strain>
    </source>
</reference>
<protein>
    <recommendedName>
        <fullName evidence="16">glutamate carboxypeptidase II</fullName>
        <ecNumber evidence="16">3.4.17.21</ecNumber>
    </recommendedName>
</protein>
<keyword evidence="21" id="KW-1185">Reference proteome</keyword>
<evidence type="ECO:0000256" key="2">
    <source>
        <dbReference type="ARBA" id="ARBA00004606"/>
    </source>
</evidence>
<keyword evidence="9" id="KW-0862">Zinc</keyword>
<keyword evidence="8" id="KW-0378">Hydrolase</keyword>
<feature type="domain" description="Peptidase M28" evidence="19">
    <location>
        <begin position="287"/>
        <end position="488"/>
    </location>
</feature>
<evidence type="ECO:0000259" key="19">
    <source>
        <dbReference type="Pfam" id="PF04389"/>
    </source>
</evidence>
<dbReference type="SUPFAM" id="SSF53187">
    <property type="entry name" value="Zn-dependent exopeptidases"/>
    <property type="match status" value="1"/>
</dbReference>
<comment type="similarity">
    <text evidence="3">Belongs to the peptidase M28 family. M28B subfamily.</text>
</comment>
<dbReference type="Pfam" id="PF04389">
    <property type="entry name" value="Peptidase_M28"/>
    <property type="match status" value="1"/>
</dbReference>
<comment type="subcellular location">
    <subcellularLocation>
        <location evidence="2">Membrane</location>
        <topology evidence="2">Single-pass type II membrane protein</topology>
    </subcellularLocation>
</comment>
<gene>
    <name evidence="20" type="ORF">NEMVEDRAFT_v1g89768</name>
</gene>
<dbReference type="eggNOG" id="KOG2195">
    <property type="taxonomic scope" value="Eukaryota"/>
</dbReference>
<dbReference type="InterPro" id="IPR007365">
    <property type="entry name" value="TFR-like_dimer_dom"/>
</dbReference>
<dbReference type="GO" id="GO:0016020">
    <property type="term" value="C:membrane"/>
    <property type="evidence" value="ECO:0007669"/>
    <property type="project" value="UniProtKB-SubCell"/>
</dbReference>
<evidence type="ECO:0000313" key="20">
    <source>
        <dbReference type="EMBL" id="EDO46336.1"/>
    </source>
</evidence>
<evidence type="ECO:0000256" key="3">
    <source>
        <dbReference type="ARBA" id="ARBA00005634"/>
    </source>
</evidence>
<keyword evidence="7" id="KW-0479">Metal-binding</keyword>
<comment type="catalytic activity">
    <reaction evidence="15">
        <text>Release of an unsubstituted, C-terminal glutamyl residue, typically from Ac-Asp-Glu or folylpoly-gamma-glutamates.</text>
        <dbReference type="EC" id="3.4.17.21"/>
    </reaction>
</comment>
<evidence type="ECO:0000256" key="14">
    <source>
        <dbReference type="ARBA" id="ARBA00023180"/>
    </source>
</evidence>
<dbReference type="InterPro" id="IPR036757">
    <property type="entry name" value="TFR-like_dimer_dom_sf"/>
</dbReference>
<accession>A7RQC2</accession>
<dbReference type="Gene3D" id="3.50.30.30">
    <property type="match status" value="1"/>
</dbReference>
<dbReference type="SUPFAM" id="SSF47672">
    <property type="entry name" value="Transferrin receptor-like dimerisation domain"/>
    <property type="match status" value="1"/>
</dbReference>
<evidence type="ECO:0000256" key="1">
    <source>
        <dbReference type="ARBA" id="ARBA00001947"/>
    </source>
</evidence>
<dbReference type="KEGG" id="nve:5518380"/>
<dbReference type="FunFam" id="1.20.930.40:FF:000001">
    <property type="entry name" value="N-acetylated-alpha-linked acidic dipeptidase 2"/>
    <property type="match status" value="1"/>
</dbReference>
<dbReference type="OMA" id="NVVIASW"/>
<dbReference type="GO" id="GO:0004180">
    <property type="term" value="F:carboxypeptidase activity"/>
    <property type="evidence" value="ECO:0000318"/>
    <property type="project" value="GO_Central"/>
</dbReference>
<dbReference type="PANTHER" id="PTHR10404:SF78">
    <property type="entry name" value="N-ACETYLATED ALPHA-LINKED ACIDIC DIPEPTIDASE 2"/>
    <property type="match status" value="1"/>
</dbReference>
<dbReference type="HOGENOM" id="CLU_005688_3_2_1"/>
<dbReference type="Gene3D" id="1.20.930.40">
    <property type="entry name" value="Transferrin receptor-like, dimerisation domain"/>
    <property type="match status" value="1"/>
</dbReference>
<dbReference type="PANTHER" id="PTHR10404">
    <property type="entry name" value="N-ACETYLATED-ALPHA-LINKED ACIDIC DIPEPTIDASE"/>
    <property type="match status" value="1"/>
</dbReference>
<proteinExistence type="inferred from homology"/>
<dbReference type="PhylomeDB" id="A7RQC2"/>
<keyword evidence="11" id="KW-1133">Transmembrane helix</keyword>
<evidence type="ECO:0000259" key="18">
    <source>
        <dbReference type="Pfam" id="PF04253"/>
    </source>
</evidence>
<dbReference type="AlphaFoldDB" id="A7RQC2"/>
<sequence>RFFSERPHIAGSKRQEELADELVKRWNDYGFDKVEKVKYDVLLSYPDPDKPNTVKLMNADGRVNYTCSGQEKVRDAAENDTLVVRAVLGYAPNGTVEEQLIYVNFGRVEDFERLRDELGVVIQGRIAIMRYGKIFRGDKVANAARFGAKGAIIFSDPQQYAPEGTTPDKVYPNGEWLPPTGVQRGSIYTALGAGVGDPQTPALPSIEGIYRRPLNESELPTIPAQPISYGDAIHFLRNMGGNKAPDDWQGDLPITYNLGPGFTPQSNLQNNIKMELHNHIEVKSIYNVIGTIYGREEPDRYVLMGNHRDSWVFGAVDAGTGTGTTNEVARVLGKLKRTGWTPRRTVKMCSWAAEEYSNIGSREWVEEHRKILDKRAVAYLNCDMAVGGSFAMRARATPLLKGLIWKWMSKVTDPTDPNNNIFDVMIKRLPPNKMDPGKPNVQVLTSVSDFAHFYHHMGIPSTDMTYQYGYKGKMSSYPVYHSQHDTYKWASTFMDPGFVIHKAMGQLLGGMLLELADTPLLPMDVRLYADVINKTLTVLKTIEGVTLAQRGITLEFLEKAVAKFSESARAFDNVRSSVEKNQDKESFPVLRRLNNQMVEVDKAFVYPYGLPGRPLTRHVAFAPERYNAYGSSSFPGVSDAIFDAKRGHGSWDEVEKQISIVMQSALSAAEVLKIDGEARTIKLE</sequence>